<sequence>MNIVMIMQIVAAFVGSVGFAIILKIKGRQIFFAGIGGALTWAVYLLAYDQLTSYFWGNLIAALFVAVFAEVMARVNKAPATIFLTAAAVPLIPGANLYNMMYGIVKQDMAMAQQNGVTALVIALAISLGFVSIAVINKYLNRLKYFAKDRL</sequence>
<evidence type="ECO:0000256" key="5">
    <source>
        <dbReference type="ARBA" id="ARBA00022989"/>
    </source>
</evidence>
<keyword evidence="3" id="KW-0997">Cell inner membrane</keyword>
<dbReference type="PANTHER" id="PTHR34390:SF1">
    <property type="entry name" value="SUCCINATE TRANSPORTER SUBUNIT YJJB-RELATED"/>
    <property type="match status" value="1"/>
</dbReference>
<dbReference type="Proteomes" id="UP000295500">
    <property type="component" value="Unassembled WGS sequence"/>
</dbReference>
<comment type="subcellular location">
    <subcellularLocation>
        <location evidence="1">Cell membrane</location>
        <topology evidence="1">Multi-pass membrane protein</topology>
    </subcellularLocation>
</comment>
<protein>
    <submittedName>
        <fullName evidence="10">Uncharacterized membrane protein YjjB (DUF3815 family)</fullName>
    </submittedName>
</protein>
<dbReference type="InterPro" id="IPR050539">
    <property type="entry name" value="ThrE_Dicarb/AminoAcid_Exp"/>
</dbReference>
<evidence type="ECO:0000256" key="6">
    <source>
        <dbReference type="ARBA" id="ARBA00023136"/>
    </source>
</evidence>
<feature type="transmembrane region" description="Helical" evidence="8">
    <location>
        <begin position="6"/>
        <end position="23"/>
    </location>
</feature>
<evidence type="ECO:0000256" key="3">
    <source>
        <dbReference type="ARBA" id="ARBA00022519"/>
    </source>
</evidence>
<dbReference type="Pfam" id="PF12821">
    <property type="entry name" value="ThrE_2"/>
    <property type="match status" value="1"/>
</dbReference>
<proteinExistence type="inferred from homology"/>
<evidence type="ECO:0000313" key="10">
    <source>
        <dbReference type="EMBL" id="TDP52408.1"/>
    </source>
</evidence>
<keyword evidence="2" id="KW-1003">Cell membrane</keyword>
<feature type="transmembrane region" description="Helical" evidence="8">
    <location>
        <begin position="80"/>
        <end position="98"/>
    </location>
</feature>
<evidence type="ECO:0000256" key="4">
    <source>
        <dbReference type="ARBA" id="ARBA00022692"/>
    </source>
</evidence>
<evidence type="ECO:0000256" key="7">
    <source>
        <dbReference type="ARBA" id="ARBA00034125"/>
    </source>
</evidence>
<dbReference type="PANTHER" id="PTHR34390">
    <property type="entry name" value="UPF0442 PROTEIN YJJB-RELATED"/>
    <property type="match status" value="1"/>
</dbReference>
<feature type="domain" description="Threonine/Serine exporter ThrE" evidence="9">
    <location>
        <begin position="8"/>
        <end position="135"/>
    </location>
</feature>
<evidence type="ECO:0000313" key="11">
    <source>
        <dbReference type="Proteomes" id="UP000295500"/>
    </source>
</evidence>
<gene>
    <name evidence="10" type="ORF">EV211_12614</name>
</gene>
<dbReference type="RefSeq" id="WP_133528810.1">
    <property type="nucleotide sequence ID" value="NZ_CALCQM010000023.1"/>
</dbReference>
<comment type="similarity">
    <text evidence="7">Belongs to the ThrE exporter (TC 2.A.79) family.</text>
</comment>
<feature type="transmembrane region" description="Helical" evidence="8">
    <location>
        <begin position="118"/>
        <end position="140"/>
    </location>
</feature>
<keyword evidence="11" id="KW-1185">Reference proteome</keyword>
<dbReference type="OrthoDB" id="9810047at2"/>
<dbReference type="GO" id="GO:0005886">
    <property type="term" value="C:plasma membrane"/>
    <property type="evidence" value="ECO:0007669"/>
    <property type="project" value="UniProtKB-SubCell"/>
</dbReference>
<dbReference type="InterPro" id="IPR024528">
    <property type="entry name" value="ThrE_2"/>
</dbReference>
<reference evidence="10 11" key="1">
    <citation type="submission" date="2019-03" db="EMBL/GenBank/DDBJ databases">
        <title>Genomic Encyclopedia of Type Strains, Phase IV (KMG-IV): sequencing the most valuable type-strain genomes for metagenomic binning, comparative biology and taxonomic classification.</title>
        <authorList>
            <person name="Goeker M."/>
        </authorList>
    </citation>
    <scope>NUCLEOTIDE SEQUENCE [LARGE SCALE GENOMIC DNA]</scope>
    <source>
        <strain evidence="10 11">DSM 28287</strain>
    </source>
</reference>
<dbReference type="GO" id="GO:0015744">
    <property type="term" value="P:succinate transport"/>
    <property type="evidence" value="ECO:0007669"/>
    <property type="project" value="TreeGrafter"/>
</dbReference>
<organism evidence="10 11">
    <name type="scientific">Aminicella lysinilytica</name>
    <dbReference type="NCBI Taxonomy" id="433323"/>
    <lineage>
        <taxon>Bacteria</taxon>
        <taxon>Bacillati</taxon>
        <taxon>Bacillota</taxon>
        <taxon>Clostridia</taxon>
        <taxon>Peptostreptococcales</taxon>
        <taxon>Anaerovoracaceae</taxon>
        <taxon>Aminicella</taxon>
    </lineage>
</organism>
<feature type="transmembrane region" description="Helical" evidence="8">
    <location>
        <begin position="30"/>
        <end position="48"/>
    </location>
</feature>
<dbReference type="EMBL" id="SNXO01000026">
    <property type="protein sequence ID" value="TDP52408.1"/>
    <property type="molecule type" value="Genomic_DNA"/>
</dbReference>
<dbReference type="AlphaFoldDB" id="A0A4R6Q0U9"/>
<accession>A0A4R6Q0U9</accession>
<keyword evidence="6 8" id="KW-0472">Membrane</keyword>
<keyword evidence="4 8" id="KW-0812">Transmembrane</keyword>
<evidence type="ECO:0000256" key="2">
    <source>
        <dbReference type="ARBA" id="ARBA00022475"/>
    </source>
</evidence>
<name>A0A4R6Q0U9_9FIRM</name>
<evidence type="ECO:0000259" key="9">
    <source>
        <dbReference type="Pfam" id="PF12821"/>
    </source>
</evidence>
<evidence type="ECO:0000256" key="1">
    <source>
        <dbReference type="ARBA" id="ARBA00004651"/>
    </source>
</evidence>
<keyword evidence="5 8" id="KW-1133">Transmembrane helix</keyword>
<comment type="caution">
    <text evidence="10">The sequence shown here is derived from an EMBL/GenBank/DDBJ whole genome shotgun (WGS) entry which is preliminary data.</text>
</comment>
<feature type="transmembrane region" description="Helical" evidence="8">
    <location>
        <begin position="54"/>
        <end position="73"/>
    </location>
</feature>
<evidence type="ECO:0000256" key="8">
    <source>
        <dbReference type="SAM" id="Phobius"/>
    </source>
</evidence>